<evidence type="ECO:0000259" key="1">
    <source>
        <dbReference type="Pfam" id="PF18036"/>
    </source>
</evidence>
<feature type="domain" description="SNRNP25 ubiquitin-like" evidence="1">
    <location>
        <begin position="56"/>
        <end position="143"/>
    </location>
</feature>
<dbReference type="Pfam" id="PF18036">
    <property type="entry name" value="Ubiquitin_4"/>
    <property type="match status" value="1"/>
</dbReference>
<name>A0A8D8U0P1_9HEMI</name>
<dbReference type="Gene3D" id="3.10.20.90">
    <property type="entry name" value="Phosphatidylinositol 3-kinase Catalytic Subunit, Chain A, domain 1"/>
    <property type="match status" value="1"/>
</dbReference>
<dbReference type="AlphaFoldDB" id="A0A8D8U0P1"/>
<proteinExistence type="predicted"/>
<dbReference type="SUPFAM" id="SSF54236">
    <property type="entry name" value="Ubiquitin-like"/>
    <property type="match status" value="1"/>
</dbReference>
<dbReference type="GO" id="GO:0005689">
    <property type="term" value="C:U12-type spliceosomal complex"/>
    <property type="evidence" value="ECO:0007669"/>
    <property type="project" value="TreeGrafter"/>
</dbReference>
<evidence type="ECO:0000313" key="2">
    <source>
        <dbReference type="EMBL" id="CAG6698365.1"/>
    </source>
</evidence>
<keyword evidence="2" id="KW-0687">Ribonucleoprotein</keyword>
<dbReference type="InterPro" id="IPR040610">
    <property type="entry name" value="SNRNP25_ubiquitin"/>
</dbReference>
<dbReference type="GO" id="GO:0000398">
    <property type="term" value="P:mRNA splicing, via spliceosome"/>
    <property type="evidence" value="ECO:0007669"/>
    <property type="project" value="InterPro"/>
</dbReference>
<organism evidence="2">
    <name type="scientific">Cacopsylla melanoneura</name>
    <dbReference type="NCBI Taxonomy" id="428564"/>
    <lineage>
        <taxon>Eukaryota</taxon>
        <taxon>Metazoa</taxon>
        <taxon>Ecdysozoa</taxon>
        <taxon>Arthropoda</taxon>
        <taxon>Hexapoda</taxon>
        <taxon>Insecta</taxon>
        <taxon>Pterygota</taxon>
        <taxon>Neoptera</taxon>
        <taxon>Paraneoptera</taxon>
        <taxon>Hemiptera</taxon>
        <taxon>Sternorrhyncha</taxon>
        <taxon>Psylloidea</taxon>
        <taxon>Psyllidae</taxon>
        <taxon>Psyllinae</taxon>
        <taxon>Cacopsylla</taxon>
    </lineage>
</organism>
<sequence>MDSHKYMKDTEQLLSDVKKATKTLLEEDTLKHLPQDVTLEEIKSEIQLQHGHSIILYLKHGDGNKSRIVVPSKNTTVIDLKKSIQRQLNLQMKRTGLGKQISWKYVWKAYWLSFDGIKLTNDNLLLSEIGLESQSEITFVKRLKDKIRIR</sequence>
<dbReference type="EMBL" id="HBUF01337677">
    <property type="protein sequence ID" value="CAG6698365.1"/>
    <property type="molecule type" value="Transcribed_RNA"/>
</dbReference>
<dbReference type="InterPro" id="IPR029071">
    <property type="entry name" value="Ubiquitin-like_domsf"/>
</dbReference>
<accession>A0A8D8U0P1</accession>
<dbReference type="PANTHER" id="PTHR14942">
    <property type="entry name" value="U11/U12 SMALL NUCLEAR RIBONUCLEOPROTEIN 25 KDA PROTEIN"/>
    <property type="match status" value="1"/>
</dbReference>
<reference evidence="2" key="1">
    <citation type="submission" date="2021-05" db="EMBL/GenBank/DDBJ databases">
        <authorList>
            <person name="Alioto T."/>
            <person name="Alioto T."/>
            <person name="Gomez Garrido J."/>
        </authorList>
    </citation>
    <scope>NUCLEOTIDE SEQUENCE</scope>
</reference>
<dbReference type="CDD" id="cd17058">
    <property type="entry name" value="Ubl_SNRNP25"/>
    <property type="match status" value="1"/>
</dbReference>
<dbReference type="InterPro" id="IPR039690">
    <property type="entry name" value="SNRNP25"/>
</dbReference>
<dbReference type="PANTHER" id="PTHR14942:SF0">
    <property type="entry name" value="U11_U12 SMALL NUCLEAR RIBONUCLEOPROTEIN 25 KDA PROTEIN"/>
    <property type="match status" value="1"/>
</dbReference>
<protein>
    <submittedName>
        <fullName evidence="2">U11/U12 small nuclear ribonucleoprotein 25 kDa protein</fullName>
    </submittedName>
</protein>